<dbReference type="EMBL" id="JAHMHQ010000023">
    <property type="protein sequence ID" value="KAK1624678.1"/>
    <property type="molecule type" value="Genomic_DNA"/>
</dbReference>
<proteinExistence type="predicted"/>
<evidence type="ECO:0000259" key="2">
    <source>
        <dbReference type="PROSITE" id="PS00028"/>
    </source>
</evidence>
<dbReference type="AlphaFoldDB" id="A0AAJ0ECG2"/>
<dbReference type="RefSeq" id="XP_060440673.1">
    <property type="nucleotide sequence ID" value="XM_060594708.1"/>
</dbReference>
<evidence type="ECO:0000313" key="4">
    <source>
        <dbReference type="Proteomes" id="UP001243989"/>
    </source>
</evidence>
<reference evidence="3" key="1">
    <citation type="submission" date="2021-06" db="EMBL/GenBank/DDBJ databases">
        <title>Comparative genomics, transcriptomics and evolutionary studies reveal genomic signatures of adaptation to plant cell wall in hemibiotrophic fungi.</title>
        <authorList>
            <consortium name="DOE Joint Genome Institute"/>
            <person name="Baroncelli R."/>
            <person name="Diaz J.F."/>
            <person name="Benocci T."/>
            <person name="Peng M."/>
            <person name="Battaglia E."/>
            <person name="Haridas S."/>
            <person name="Andreopoulos W."/>
            <person name="Labutti K."/>
            <person name="Pangilinan J."/>
            <person name="Floch G.L."/>
            <person name="Makela M.R."/>
            <person name="Henrissat B."/>
            <person name="Grigoriev I.V."/>
            <person name="Crouch J.A."/>
            <person name="De Vries R.P."/>
            <person name="Sukno S.A."/>
            <person name="Thon M.R."/>
        </authorList>
    </citation>
    <scope>NUCLEOTIDE SEQUENCE</scope>
    <source>
        <strain evidence="3">CBS 102054</strain>
    </source>
</reference>
<dbReference type="Proteomes" id="UP001243989">
    <property type="component" value="Unassembled WGS sequence"/>
</dbReference>
<protein>
    <recommendedName>
        <fullName evidence="2">C2H2-type domain-containing protein</fullName>
    </recommendedName>
</protein>
<feature type="compositionally biased region" description="Low complexity" evidence="1">
    <location>
        <begin position="109"/>
        <end position="120"/>
    </location>
</feature>
<organism evidence="3 4">
    <name type="scientific">Colletotrichum phormii</name>
    <dbReference type="NCBI Taxonomy" id="359342"/>
    <lineage>
        <taxon>Eukaryota</taxon>
        <taxon>Fungi</taxon>
        <taxon>Dikarya</taxon>
        <taxon>Ascomycota</taxon>
        <taxon>Pezizomycotina</taxon>
        <taxon>Sordariomycetes</taxon>
        <taxon>Hypocreomycetidae</taxon>
        <taxon>Glomerellales</taxon>
        <taxon>Glomerellaceae</taxon>
        <taxon>Colletotrichum</taxon>
        <taxon>Colletotrichum acutatum species complex</taxon>
    </lineage>
</organism>
<feature type="region of interest" description="Disordered" evidence="1">
    <location>
        <begin position="196"/>
        <end position="240"/>
    </location>
</feature>
<evidence type="ECO:0000313" key="3">
    <source>
        <dbReference type="EMBL" id="KAK1624678.1"/>
    </source>
</evidence>
<gene>
    <name evidence="3" type="ORF">BDP81DRAFT_474802</name>
</gene>
<feature type="compositionally biased region" description="Low complexity" evidence="1">
    <location>
        <begin position="85"/>
        <end position="98"/>
    </location>
</feature>
<feature type="domain" description="C2H2-type" evidence="2">
    <location>
        <begin position="172"/>
        <end position="195"/>
    </location>
</feature>
<sequence>MSFSIRHYLAAGIRGMRVATGISYDDIFDQMFQALNVIRQQAAENGDTQPYLEDYGPDDIYGPPSPEYINLTGVPGHSSRSHAVNTNNNPGPAQPGNQVDMPIRLSATPQPSAAPQLNAAPPPAAVVQPTVYPTEPNAPIPAIHRPPPEPVMNPYTLMPRKKGDKGDNLWPCEYVGCDSSYTRRYTVIEHMVTMHGMPAPPKRLQRPRNTANATDSSSGQAQAGPSGAATPDDGDVEMEE</sequence>
<feature type="compositionally biased region" description="Low complexity" evidence="1">
    <location>
        <begin position="216"/>
        <end position="229"/>
    </location>
</feature>
<keyword evidence="4" id="KW-1185">Reference proteome</keyword>
<dbReference type="GeneID" id="85479570"/>
<name>A0AAJ0ECG2_9PEZI</name>
<accession>A0AAJ0ECG2</accession>
<dbReference type="InterPro" id="IPR013087">
    <property type="entry name" value="Znf_C2H2_type"/>
</dbReference>
<dbReference type="PROSITE" id="PS00028">
    <property type="entry name" value="ZINC_FINGER_C2H2_1"/>
    <property type="match status" value="1"/>
</dbReference>
<feature type="region of interest" description="Disordered" evidence="1">
    <location>
        <begin position="74"/>
        <end position="120"/>
    </location>
</feature>
<evidence type="ECO:0000256" key="1">
    <source>
        <dbReference type="SAM" id="MobiDB-lite"/>
    </source>
</evidence>
<comment type="caution">
    <text evidence="3">The sequence shown here is derived from an EMBL/GenBank/DDBJ whole genome shotgun (WGS) entry which is preliminary data.</text>
</comment>